<evidence type="ECO:0000256" key="1">
    <source>
        <dbReference type="ARBA" id="ARBA00004937"/>
    </source>
</evidence>
<evidence type="ECO:0000256" key="3">
    <source>
        <dbReference type="ARBA" id="ARBA00022526"/>
    </source>
</evidence>
<accession>A0A7V7TVV2</accession>
<organism evidence="10 11">
    <name type="scientific">Plantimonas leprariae</name>
    <dbReference type="NCBI Taxonomy" id="2615207"/>
    <lineage>
        <taxon>Bacteria</taxon>
        <taxon>Pseudomonadati</taxon>
        <taxon>Pseudomonadota</taxon>
        <taxon>Alphaproteobacteria</taxon>
        <taxon>Hyphomicrobiales</taxon>
        <taxon>Aurantimonadaceae</taxon>
        <taxon>Plantimonas</taxon>
    </lineage>
</organism>
<feature type="binding site" evidence="7">
    <location>
        <position position="235"/>
    </location>
    <ligand>
        <name>substrate</name>
    </ligand>
</feature>
<dbReference type="NCBIfam" id="NF009492">
    <property type="entry name" value="PRK12853.1-3"/>
    <property type="match status" value="1"/>
</dbReference>
<feature type="binding site" evidence="7">
    <location>
        <begin position="111"/>
        <end position="112"/>
    </location>
    <ligand>
        <name>NADP(+)</name>
        <dbReference type="ChEBI" id="CHEBI:58349"/>
    </ligand>
</feature>
<feature type="binding site" evidence="7">
    <location>
        <position position="355"/>
    </location>
    <ligand>
        <name>substrate</name>
    </ligand>
</feature>
<evidence type="ECO:0000259" key="8">
    <source>
        <dbReference type="Pfam" id="PF00479"/>
    </source>
</evidence>
<keyword evidence="5 7" id="KW-0560">Oxidoreductase</keyword>
<dbReference type="EMBL" id="VZDO01000013">
    <property type="protein sequence ID" value="KAB0678492.1"/>
    <property type="molecule type" value="Genomic_DNA"/>
</dbReference>
<evidence type="ECO:0000256" key="5">
    <source>
        <dbReference type="ARBA" id="ARBA00023002"/>
    </source>
</evidence>
<dbReference type="GO" id="GO:0004345">
    <property type="term" value="F:glucose-6-phosphate dehydrogenase activity"/>
    <property type="evidence" value="ECO:0007669"/>
    <property type="project" value="UniProtKB-UniRule"/>
</dbReference>
<feature type="active site" description="Proton acceptor" evidence="7">
    <location>
        <position position="259"/>
    </location>
</feature>
<dbReference type="RefSeq" id="WP_150971259.1">
    <property type="nucleotide sequence ID" value="NZ_VZDO01000013.1"/>
</dbReference>
<keyword evidence="3 7" id="KW-0313">Glucose metabolism</keyword>
<evidence type="ECO:0000313" key="11">
    <source>
        <dbReference type="Proteomes" id="UP000432089"/>
    </source>
</evidence>
<reference evidence="10 11" key="1">
    <citation type="submission" date="2019-09" db="EMBL/GenBank/DDBJ databases">
        <title>YIM 132180 draft genome.</title>
        <authorList>
            <person name="Zhang K."/>
        </authorList>
    </citation>
    <scope>NUCLEOTIDE SEQUENCE [LARGE SCALE GENOMIC DNA]</scope>
    <source>
        <strain evidence="10 11">YIM 132180</strain>
    </source>
</reference>
<dbReference type="Proteomes" id="UP000432089">
    <property type="component" value="Unassembled WGS sequence"/>
</dbReference>
<evidence type="ECO:0000256" key="7">
    <source>
        <dbReference type="HAMAP-Rule" id="MF_00966"/>
    </source>
</evidence>
<protein>
    <recommendedName>
        <fullName evidence="7">Glucose-6-phosphate 1-dehydrogenase</fullName>
        <shortName evidence="7">G6PD</shortName>
        <ecNumber evidence="7">1.1.1.49</ecNumber>
    </recommendedName>
</protein>
<dbReference type="GO" id="GO:0050661">
    <property type="term" value="F:NADP binding"/>
    <property type="evidence" value="ECO:0007669"/>
    <property type="project" value="UniProtKB-UniRule"/>
</dbReference>
<dbReference type="PANTHER" id="PTHR23429">
    <property type="entry name" value="GLUCOSE-6-PHOSPHATE 1-DEHYDROGENASE G6PD"/>
    <property type="match status" value="1"/>
</dbReference>
<feature type="domain" description="Glucose-6-phosphate dehydrogenase C-terminal" evidence="9">
    <location>
        <begin position="208"/>
        <end position="500"/>
    </location>
</feature>
<evidence type="ECO:0000259" key="9">
    <source>
        <dbReference type="Pfam" id="PF02781"/>
    </source>
</evidence>
<dbReference type="Pfam" id="PF02781">
    <property type="entry name" value="G6PD_C"/>
    <property type="match status" value="1"/>
</dbReference>
<dbReference type="SUPFAM" id="SSF51735">
    <property type="entry name" value="NAD(P)-binding Rossmann-fold domains"/>
    <property type="match status" value="1"/>
</dbReference>
<feature type="binding site" evidence="7">
    <location>
        <position position="197"/>
    </location>
    <ligand>
        <name>substrate</name>
    </ligand>
</feature>
<sequence>MTSPIAPTGRSESGVEPAPACTLVIFGAGGDLTKRLLMPALYNLTGSGLLDEATTILGIDRQKQTSEAWRAGLGETMQSFTKDQSAEFHVPSIDADVWNRVAERLHYVEGDFLSPDTHRALAGRIKGNALFYLAVASRFFAPIAEALGAAGLLKEDGNSFRRLVVEKPFGSDLASAKELNARLLAVAAEEQIYRIDHFLGKETVQSIMAVRFANGMFEPVWRREHVEYVEITAAETIGVEGRGAFYEPTGALRDMVPNHLFQLLCMTAMEPPVSFDAEAVRDEKAKLIAAIRPVEPGDAVRGQYEAGSLDGSDLPAYRHEPNVAADSRTETYAALKLTIDNWRWAGVPFYLRTGKRMAARRTEIALHFRPAPTRIFKDTPVSDTVPNVLRLQMDPEQGIRTEFSAKIPGPAMRLGAVATTFRYGDFFEERPNVGYETLLYDCMMGDATLFQRADAIEGAWRVVEPLIESWGAGGEPDGYAVGSQGPAAADRLLGRDGHGWSPLAAS</sequence>
<dbReference type="InterPro" id="IPR019796">
    <property type="entry name" value="G6P_DH_AS"/>
</dbReference>
<comment type="similarity">
    <text evidence="2 7">Belongs to the glucose-6-phosphate dehydrogenase family.</text>
</comment>
<dbReference type="Gene3D" id="3.30.360.10">
    <property type="entry name" value="Dihydrodipicolinate Reductase, domain 2"/>
    <property type="match status" value="1"/>
</dbReference>
<keyword evidence="6 7" id="KW-0119">Carbohydrate metabolism</keyword>
<keyword evidence="4 7" id="KW-0521">NADP</keyword>
<dbReference type="NCBIfam" id="TIGR00871">
    <property type="entry name" value="zwf"/>
    <property type="match status" value="1"/>
</dbReference>
<dbReference type="PROSITE" id="PS00069">
    <property type="entry name" value="G6P_DEHYDROGENASE"/>
    <property type="match status" value="1"/>
</dbReference>
<keyword evidence="11" id="KW-1185">Reference proteome</keyword>
<dbReference type="SUPFAM" id="SSF55347">
    <property type="entry name" value="Glyceraldehyde-3-phosphate dehydrogenase-like, C-terminal domain"/>
    <property type="match status" value="1"/>
</dbReference>
<dbReference type="PANTHER" id="PTHR23429:SF0">
    <property type="entry name" value="GLUCOSE-6-PHOSPHATE 1-DEHYDROGENASE"/>
    <property type="match status" value="1"/>
</dbReference>
<dbReference type="GO" id="GO:0006006">
    <property type="term" value="P:glucose metabolic process"/>
    <property type="evidence" value="ECO:0007669"/>
    <property type="project" value="UniProtKB-KW"/>
</dbReference>
<dbReference type="EC" id="1.1.1.49" evidence="7"/>
<dbReference type="AlphaFoldDB" id="A0A7V7TVV2"/>
<feature type="binding site" evidence="7">
    <location>
        <position position="201"/>
    </location>
    <ligand>
        <name>substrate</name>
    </ligand>
</feature>
<dbReference type="PIRSF" id="PIRSF000110">
    <property type="entry name" value="G6PD"/>
    <property type="match status" value="1"/>
</dbReference>
<name>A0A7V7TVV2_9HYPH</name>
<comment type="function">
    <text evidence="7">Catalyzes the oxidation of glucose 6-phosphate to 6-phosphogluconolactone.</text>
</comment>
<evidence type="ECO:0000256" key="6">
    <source>
        <dbReference type="ARBA" id="ARBA00023277"/>
    </source>
</evidence>
<evidence type="ECO:0000256" key="2">
    <source>
        <dbReference type="ARBA" id="ARBA00009975"/>
    </source>
</evidence>
<comment type="pathway">
    <text evidence="1 7">Carbohydrate degradation; pentose phosphate pathway; D-ribulose 5-phosphate from D-glucose 6-phosphate (oxidative stage): step 1/3.</text>
</comment>
<dbReference type="HAMAP" id="MF_00966">
    <property type="entry name" value="G6PD"/>
    <property type="match status" value="1"/>
</dbReference>
<comment type="catalytic activity">
    <reaction evidence="7">
        <text>D-glucose 6-phosphate + NADP(+) = 6-phospho-D-glucono-1,5-lactone + NADPH + H(+)</text>
        <dbReference type="Rhea" id="RHEA:15841"/>
        <dbReference type="ChEBI" id="CHEBI:15378"/>
        <dbReference type="ChEBI" id="CHEBI:57783"/>
        <dbReference type="ChEBI" id="CHEBI:57955"/>
        <dbReference type="ChEBI" id="CHEBI:58349"/>
        <dbReference type="ChEBI" id="CHEBI:61548"/>
        <dbReference type="EC" id="1.1.1.49"/>
    </reaction>
</comment>
<dbReference type="Gene3D" id="3.40.50.720">
    <property type="entry name" value="NAD(P)-binding Rossmann-like Domain"/>
    <property type="match status" value="1"/>
</dbReference>
<gene>
    <name evidence="7" type="primary">zwf</name>
    <name evidence="10" type="ORF">F6X38_15810</name>
</gene>
<feature type="binding site" evidence="7">
    <location>
        <position position="167"/>
    </location>
    <ligand>
        <name>NADP(+)</name>
        <dbReference type="ChEBI" id="CHEBI:58349"/>
    </ligand>
</feature>
<dbReference type="Pfam" id="PF00479">
    <property type="entry name" value="G6PD_N"/>
    <property type="match status" value="1"/>
</dbReference>
<dbReference type="UniPathway" id="UPA00115">
    <property type="reaction ID" value="UER00408"/>
</dbReference>
<comment type="caution">
    <text evidence="7">Lacks conserved residue(s) required for the propagation of feature annotation.</text>
</comment>
<dbReference type="InterPro" id="IPR022674">
    <property type="entry name" value="G6P_DH_NAD-bd"/>
</dbReference>
<dbReference type="InterPro" id="IPR001282">
    <property type="entry name" value="G6P_DH"/>
</dbReference>
<dbReference type="InterPro" id="IPR022675">
    <property type="entry name" value="G6P_DH_C"/>
</dbReference>
<dbReference type="GO" id="GO:0009051">
    <property type="term" value="P:pentose-phosphate shunt, oxidative branch"/>
    <property type="evidence" value="ECO:0007669"/>
    <property type="project" value="TreeGrafter"/>
</dbReference>
<proteinExistence type="inferred from homology"/>
<evidence type="ECO:0000256" key="4">
    <source>
        <dbReference type="ARBA" id="ARBA00022857"/>
    </source>
</evidence>
<comment type="caution">
    <text evidence="10">The sequence shown here is derived from an EMBL/GenBank/DDBJ whole genome shotgun (WGS) entry which is preliminary data.</text>
</comment>
<feature type="binding site" evidence="7">
    <location>
        <position position="254"/>
    </location>
    <ligand>
        <name>substrate</name>
    </ligand>
</feature>
<evidence type="ECO:0000313" key="10">
    <source>
        <dbReference type="EMBL" id="KAB0678492.1"/>
    </source>
</evidence>
<dbReference type="InterPro" id="IPR036291">
    <property type="entry name" value="NAD(P)-bd_dom_sf"/>
</dbReference>
<feature type="binding site" evidence="7">
    <location>
        <position position="61"/>
    </location>
    <ligand>
        <name>NADP(+)</name>
        <dbReference type="ChEBI" id="CHEBI:58349"/>
    </ligand>
</feature>
<dbReference type="GO" id="GO:0005829">
    <property type="term" value="C:cytosol"/>
    <property type="evidence" value="ECO:0007669"/>
    <property type="project" value="TreeGrafter"/>
</dbReference>
<dbReference type="PRINTS" id="PR00079">
    <property type="entry name" value="G6PDHDRGNASE"/>
</dbReference>
<feature type="domain" description="Glucose-6-phosphate dehydrogenase NAD-binding" evidence="8">
    <location>
        <begin position="24"/>
        <end position="205"/>
    </location>
</feature>